<evidence type="ECO:0000313" key="4">
    <source>
        <dbReference type="Proteomes" id="UP000222788"/>
    </source>
</evidence>
<dbReference type="Proteomes" id="UP000222788">
    <property type="component" value="Unassembled WGS sequence"/>
</dbReference>
<feature type="region of interest" description="Disordered" evidence="2">
    <location>
        <begin position="317"/>
        <end position="364"/>
    </location>
</feature>
<evidence type="ECO:0000313" key="3">
    <source>
        <dbReference type="EMBL" id="PHH54962.1"/>
    </source>
</evidence>
<comment type="caution">
    <text evidence="3">The sequence shown here is derived from an EMBL/GenBank/DDBJ whole genome shotgun (WGS) entry which is preliminary data.</text>
</comment>
<reference evidence="3 4" key="1">
    <citation type="journal article" date="2013" name="Fungal Biol.">
        <title>Analysis of microsatellite markers in the genome of the plant pathogen Ceratocystis fimbriata.</title>
        <authorList>
            <person name="Simpson M.C."/>
            <person name="Wilken P.M."/>
            <person name="Coetzee M.P."/>
            <person name="Wingfield M.J."/>
            <person name="Wingfield B.D."/>
        </authorList>
    </citation>
    <scope>NUCLEOTIDE SEQUENCE [LARGE SCALE GENOMIC DNA]</scope>
    <source>
        <strain evidence="3 4">CBS 114723</strain>
    </source>
</reference>
<dbReference type="STRING" id="1035309.A0A2C5XEP6"/>
<dbReference type="GO" id="GO:0071014">
    <property type="term" value="C:post-mRNA release spliceosomal complex"/>
    <property type="evidence" value="ECO:0007669"/>
    <property type="project" value="TreeGrafter"/>
</dbReference>
<reference evidence="3 4" key="2">
    <citation type="journal article" date="2013" name="IMA Fungus">
        <title>IMA Genome-F 1: Ceratocystis fimbriata: Draft nuclear genome sequence for the plant pathogen, Ceratocystis fimbriata.</title>
        <authorList>
            <person name="Wilken P.M."/>
            <person name="Steenkamp E.T."/>
            <person name="Wingfield M.J."/>
            <person name="de Beer Z.W."/>
            <person name="Wingfield B.D."/>
        </authorList>
    </citation>
    <scope>NUCLEOTIDE SEQUENCE [LARGE SCALE GENOMIC DNA]</scope>
    <source>
        <strain evidence="3 4">CBS 114723</strain>
    </source>
</reference>
<keyword evidence="4" id="KW-1185">Reference proteome</keyword>
<feature type="region of interest" description="Disordered" evidence="2">
    <location>
        <begin position="11"/>
        <end position="31"/>
    </location>
</feature>
<protein>
    <submittedName>
        <fullName evidence="3">Coiled-coil domain-containing protein 130</fullName>
    </submittedName>
</protein>
<accession>A0A2C5XEP6</accession>
<dbReference type="GO" id="GO:0000398">
    <property type="term" value="P:mRNA splicing, via spliceosome"/>
    <property type="evidence" value="ECO:0007669"/>
    <property type="project" value="InterPro"/>
</dbReference>
<dbReference type="PANTHER" id="PTHR12111">
    <property type="entry name" value="SPLICING FACTOR YJU2"/>
    <property type="match status" value="1"/>
</dbReference>
<dbReference type="AlphaFoldDB" id="A0A2C5XEP6"/>
<organism evidence="3 4">
    <name type="scientific">Ceratocystis fimbriata CBS 114723</name>
    <dbReference type="NCBI Taxonomy" id="1035309"/>
    <lineage>
        <taxon>Eukaryota</taxon>
        <taxon>Fungi</taxon>
        <taxon>Dikarya</taxon>
        <taxon>Ascomycota</taxon>
        <taxon>Pezizomycotina</taxon>
        <taxon>Sordariomycetes</taxon>
        <taxon>Hypocreomycetidae</taxon>
        <taxon>Microascales</taxon>
        <taxon>Ceratocystidaceae</taxon>
        <taxon>Ceratocystis</taxon>
    </lineage>
</organism>
<dbReference type="PANTHER" id="PTHR12111:SF2">
    <property type="entry name" value="SPLICING FACTOR YJU2B-RELATED"/>
    <property type="match status" value="1"/>
</dbReference>
<proteinExistence type="inferred from homology"/>
<name>A0A2C5XEP6_9PEZI</name>
<dbReference type="InterPro" id="IPR007590">
    <property type="entry name" value="Saf4/Yju2"/>
</dbReference>
<dbReference type="EMBL" id="APWK03000017">
    <property type="protein sequence ID" value="PHH54962.1"/>
    <property type="molecule type" value="Genomic_DNA"/>
</dbReference>
<comment type="similarity">
    <text evidence="1">Belongs to the CWC16 family.</text>
</comment>
<gene>
    <name evidence="3" type="primary">CCDC130</name>
    <name evidence="3" type="ORF">CFIMG_007640RA00001</name>
</gene>
<evidence type="ECO:0000256" key="1">
    <source>
        <dbReference type="ARBA" id="ARBA00005595"/>
    </source>
</evidence>
<evidence type="ECO:0000256" key="2">
    <source>
        <dbReference type="SAM" id="MobiDB-lite"/>
    </source>
</evidence>
<dbReference type="GO" id="GO:0005684">
    <property type="term" value="C:U2-type spliceosomal complex"/>
    <property type="evidence" value="ECO:0007669"/>
    <property type="project" value="TreeGrafter"/>
</dbReference>
<dbReference type="Pfam" id="PF04502">
    <property type="entry name" value="Saf4_Yju2"/>
    <property type="match status" value="1"/>
</dbReference>
<dbReference type="OrthoDB" id="360327at2759"/>
<sequence length="379" mass="41372">MQGFNMGRYVPPDAEGVSSGNQLHRKHPLGARGRKAASTGAIIVRFEMPFNVWCGNCPRETLIGQGVRFNAEKRKVGAYYSSSIWAFRMRHADCGGTLEIRTDPQNTAYVVVEGGRRQDRGDLNGPAPDALNLVHESDDAAAAEATSQTREELRQTAFGRLEKTILDRGEVARATERLDELQDAAERAWDDPYTRNQQLRSVFRAGRKEREREAMEAQDLKDRLSLGAGIELLAGSREDELYASLVDFGYDDTDAARIVEREAMAKPMFGGGKAEAEAETGRRKGRGVLKAEALATARKSAFVSQVVGNTRLAQDPFLAKRTDDPQRSSGIAGIKRKRVGENGEPSKLGGEQAGAEDAAEARVKAPKTALVNYDSSGSE</sequence>